<proteinExistence type="predicted"/>
<protein>
    <submittedName>
        <fullName evidence="1">Uncharacterized protein</fullName>
    </submittedName>
</protein>
<dbReference type="Proteomes" id="UP000595437">
    <property type="component" value="Chromosome 4"/>
</dbReference>
<dbReference type="AlphaFoldDB" id="A0A7T8KE04"/>
<feature type="non-terminal residue" evidence="1">
    <location>
        <position position="1"/>
    </location>
</feature>
<reference evidence="2" key="1">
    <citation type="submission" date="2021-01" db="EMBL/GenBank/DDBJ databases">
        <title>Caligus Genome Assembly.</title>
        <authorList>
            <person name="Gallardo-Escarate C."/>
        </authorList>
    </citation>
    <scope>NUCLEOTIDE SEQUENCE [LARGE SCALE GENOMIC DNA]</scope>
</reference>
<dbReference type="EMBL" id="CP045893">
    <property type="protein sequence ID" value="QQP54194.1"/>
    <property type="molecule type" value="Genomic_DNA"/>
</dbReference>
<organism evidence="1 2">
    <name type="scientific">Caligus rogercresseyi</name>
    <name type="common">Sea louse</name>
    <dbReference type="NCBI Taxonomy" id="217165"/>
    <lineage>
        <taxon>Eukaryota</taxon>
        <taxon>Metazoa</taxon>
        <taxon>Ecdysozoa</taxon>
        <taxon>Arthropoda</taxon>
        <taxon>Crustacea</taxon>
        <taxon>Multicrustacea</taxon>
        <taxon>Hexanauplia</taxon>
        <taxon>Copepoda</taxon>
        <taxon>Siphonostomatoida</taxon>
        <taxon>Caligidae</taxon>
        <taxon>Caligus</taxon>
    </lineage>
</organism>
<keyword evidence="2" id="KW-1185">Reference proteome</keyword>
<evidence type="ECO:0000313" key="2">
    <source>
        <dbReference type="Proteomes" id="UP000595437"/>
    </source>
</evidence>
<evidence type="ECO:0000313" key="1">
    <source>
        <dbReference type="EMBL" id="QQP54194.1"/>
    </source>
</evidence>
<sequence>LEGVISSNFCKASDVPLMIYDNKFLIIIKIHSFPLKWCIYEGILTNFKYF</sequence>
<name>A0A7T8KE04_CALRO</name>
<gene>
    <name evidence="1" type="ORF">FKW44_006946</name>
</gene>
<accession>A0A7T8KE04</accession>